<keyword evidence="3" id="KW-1185">Reference proteome</keyword>
<organism evidence="2 3">
    <name type="scientific">Cylindrotheca closterium</name>
    <dbReference type="NCBI Taxonomy" id="2856"/>
    <lineage>
        <taxon>Eukaryota</taxon>
        <taxon>Sar</taxon>
        <taxon>Stramenopiles</taxon>
        <taxon>Ochrophyta</taxon>
        <taxon>Bacillariophyta</taxon>
        <taxon>Bacillariophyceae</taxon>
        <taxon>Bacillariophycidae</taxon>
        <taxon>Bacillariales</taxon>
        <taxon>Bacillariaceae</taxon>
        <taxon>Cylindrotheca</taxon>
    </lineage>
</organism>
<feature type="region of interest" description="Disordered" evidence="1">
    <location>
        <begin position="2218"/>
        <end position="2243"/>
    </location>
</feature>
<feature type="compositionally biased region" description="Basic and acidic residues" evidence="1">
    <location>
        <begin position="2301"/>
        <end position="2311"/>
    </location>
</feature>
<feature type="region of interest" description="Disordered" evidence="1">
    <location>
        <begin position="1671"/>
        <end position="1728"/>
    </location>
</feature>
<proteinExistence type="predicted"/>
<dbReference type="InterPro" id="IPR036770">
    <property type="entry name" value="Ankyrin_rpt-contain_sf"/>
</dbReference>
<feature type="region of interest" description="Disordered" evidence="1">
    <location>
        <begin position="1056"/>
        <end position="1081"/>
    </location>
</feature>
<dbReference type="Gene3D" id="1.25.40.20">
    <property type="entry name" value="Ankyrin repeat-containing domain"/>
    <property type="match status" value="1"/>
</dbReference>
<protein>
    <submittedName>
        <fullName evidence="2">Uncharacterized protein</fullName>
    </submittedName>
</protein>
<feature type="compositionally biased region" description="Low complexity" evidence="1">
    <location>
        <begin position="1061"/>
        <end position="1071"/>
    </location>
</feature>
<feature type="region of interest" description="Disordered" evidence="1">
    <location>
        <begin position="2058"/>
        <end position="2115"/>
    </location>
</feature>
<accession>A0AAD2G3P8</accession>
<feature type="region of interest" description="Disordered" evidence="1">
    <location>
        <begin position="1220"/>
        <end position="1263"/>
    </location>
</feature>
<evidence type="ECO:0000256" key="1">
    <source>
        <dbReference type="SAM" id="MobiDB-lite"/>
    </source>
</evidence>
<dbReference type="EMBL" id="CAKOGP040002091">
    <property type="protein sequence ID" value="CAJ1961689.1"/>
    <property type="molecule type" value="Genomic_DNA"/>
</dbReference>
<gene>
    <name evidence="2" type="ORF">CYCCA115_LOCUS19322</name>
</gene>
<feature type="compositionally biased region" description="Basic and acidic residues" evidence="1">
    <location>
        <begin position="1682"/>
        <end position="1693"/>
    </location>
</feature>
<sequence length="2338" mass="263042">MGRNVSFREPLSQDLSTANTDSINTIPPIPLDLGEEDTDGTPKASSKSNIETVLFKTIENAENEFHRAIGTKNWIELDRLLGEVELKRAQSATKSTEPNGGEEDAPENDLYGLDDTGRAPLHLCCMNPTPEDLLFRTLSAAPHIAMVPDKTGCLPLHLAMSSGRDTRFVEKIIEFHNEALWTRDASGNTPITLGIEKARKRQQDLKMKVDEGPLWCFAIEPTKEQLQVELEKTWHQVEVLLGNRQKAKAPLCDHEQLFVKALFESAAPPTTVELAILMGEEALKKEENVQSSIISCICEQYPSTVLQKLIEACPQGLPKVQKDVSGRGIVALHYSMGSKLYDASWPDRLSFRARLDRSSKSELDDVPPPSYLEWWSKLKYLIRLWGSIADGSAFDGSDEKEEGERDDDMLLLHRALCNPDCPPSLIKILARMNPKAAAIIQPVSNALPIHLACKTWRYRQFPRHFDEKESPMGGVVQQLMIGSPKSTRRRYQDRLPLHHAIVAGKNSSFVSTLTAEDKESLLIRDPITRLYPYQLAAVDNFSMDMKHLVRRQFTTATWGTLNESQKERHLQRINDFYEMEQLTLIFEVLRDAPNAIRHEIAVNDKAQIQKVVLENVLAITQMKMVRSMYGLGNVAGHFIAWSYVNTENGWKTHPRNFAAIKMSIMDAFISTSMDKWWRKLKFWIWHDCPWDSIPRRDVYLLHGAVCNSDTSPWIIAMIVECFPKSASLSLPGTDCYPLHIACMTDRYIAMPWEFPNKRTSIELIARAYPEAICKKWKGQYPIHLALVNSKEFDEIKHMVDKEKRLMSTKDPSTGLFPFQLMAVDRAYTNRQKQRFERTVVKTIGSDAWKSLSVEEKVLQMASILQNHEARVIEGVWELLKRNTGVLTEVEGDDSIRSFVNSVRLSPPPPLPPNSPFNAGNRGRFVPQSSFRVSDLVEVGSPNQSMRRGPGTRNASFLSRDESFAQMSFRVTDLMDVRSPGQTRPTRSHAGRMPPIGSRLDMSRDESFAQMSFRVTDIVDDRSSRRPGSRSSGRSTLIGSRMNASIDDSLRLNDLMDDGSFRRPGSRSSGRSTVLGSRMGTPREESFAQMSFKVMDLVDDKSSHHRPMSKFMASKASLFGSHMNMSSDDSFALSDLQSVHRQTELNASHHKSSIGTLDTSNLSQASLNYLEDIFDREAIGNKAWKATDMGVLGRISEFSFDLSKMGTFDIESSTKSFASSSAVSLERIREEQDDGLDKEERGESVNAEANEKSSSHKEKQSLNLDATSVIQEDELLEEELKSMFAHQDASGSMADTLDSGDSIESIAEVVQTTAAISEKPSVLLDEIEDGKATVIMPGNARRLQGLEGQVEDILIHQAAIESVGGSKKFEGKTDAAGEKDIVFVTNASVSIVSKENLLRASNNFHQFSENGWYCSFFEYGESISFVAARSLRLSREQTFVSSALIDGAPAYIDEDNKMHWVLLGKGSIQAIEKFDIDHVLKSTSSLLDEETNSWIDNYVSSDLQVFETEKQEYKKILDWLDQSLGRLKPKSRSKKFEITQPMLREAFAVQAEISSQSLIEIVTQISRRKLLFEVAKEKINTRYAKRKRIRVVSQLPRAGRFYRLRHSFIQSQKRSKLFKTLRRKQEGGHDTTIEIQSTNDSRQECEAASTETVNHTKGNDAIAHANLLEQQPKSAIKQQESSSVEHADRPDKSQDNAYDEATGEVRDRSDAGPSTENESDDSSLSSTEITELDDLKSLKMKGNGYNTSRLTELTLFEKWKEGARMNQKQRMTLKNFRAKRNVERTYRHEFQILLDQKEAGEAIDGNRLYFLELYARRLLGQQLRSGETDFLLKEQAKDEKKRAKVVNEDTDRRWGKHHYLTTVEEINQQARIPKSSKQPTDAFVNDVQTEEDQIQSSDKWSIEETVYGIHLRGMNQPTTMMEDDDQSLGATDLFDPPKSALATSSPLLAAAIKARDSMNQPKTIIEEDEKSLESMNAFYSPKGVLTTSKPLLAASIKARKQADQLETKRNVTLGEHLDGMNQPATIVEEDEESLDSMDVFDPPKRTLAKTKPLLAAAIKAREQADQLEREESAKTTRTAKPGEHVDGMDQPQTIMEEDEECLESTDLFDSPKSGFAKSKPLLEATIKAREQAEKLERKEETEPGTLVNGPQVEEQRATWSIEETVYGFHLRDLNQPAMIAEDDEDSLGQMDLFDAPKSGLAKSKPLLAAAIKAREQVDKLTQEAQSKQSNVVSDTESKEPNGKWSIEETVYGFHLRDLNQPSMITEEDEDSLGSTDLFDAPKSGLAKSKPLLAAAIKAREQADQLEREEKTKPGKLVNESQSKESSRKGRRLIGLDGSV</sequence>
<feature type="region of interest" description="Disordered" evidence="1">
    <location>
        <begin position="1018"/>
        <end position="1041"/>
    </location>
</feature>
<feature type="compositionally biased region" description="Basic and acidic residues" evidence="1">
    <location>
        <begin position="2058"/>
        <end position="2086"/>
    </location>
</feature>
<feature type="region of interest" description="Disordered" evidence="1">
    <location>
        <begin position="1619"/>
        <end position="1655"/>
    </location>
</feature>
<comment type="caution">
    <text evidence="2">The sequence shown here is derived from an EMBL/GenBank/DDBJ whole genome shotgun (WGS) entry which is preliminary data.</text>
</comment>
<feature type="compositionally biased region" description="Basic and acidic residues" evidence="1">
    <location>
        <begin position="1237"/>
        <end position="1259"/>
    </location>
</feature>
<feature type="region of interest" description="Disordered" evidence="1">
    <location>
        <begin position="89"/>
        <end position="108"/>
    </location>
</feature>
<evidence type="ECO:0000313" key="2">
    <source>
        <dbReference type="EMBL" id="CAJ1961689.1"/>
    </source>
</evidence>
<reference evidence="2" key="1">
    <citation type="submission" date="2023-08" db="EMBL/GenBank/DDBJ databases">
        <authorList>
            <person name="Audoor S."/>
            <person name="Bilcke G."/>
        </authorList>
    </citation>
    <scope>NUCLEOTIDE SEQUENCE</scope>
</reference>
<evidence type="ECO:0000313" key="3">
    <source>
        <dbReference type="Proteomes" id="UP001295423"/>
    </source>
</evidence>
<name>A0AAD2G3P8_9STRA</name>
<feature type="compositionally biased region" description="Polar residues" evidence="1">
    <location>
        <begin position="2221"/>
        <end position="2233"/>
    </location>
</feature>
<feature type="compositionally biased region" description="Polar residues" evidence="1">
    <location>
        <begin position="1671"/>
        <end position="1681"/>
    </location>
</feature>
<dbReference type="SUPFAM" id="SSF48403">
    <property type="entry name" value="Ankyrin repeat"/>
    <property type="match status" value="1"/>
</dbReference>
<feature type="region of interest" description="Disordered" evidence="1">
    <location>
        <begin position="2301"/>
        <end position="2338"/>
    </location>
</feature>
<dbReference type="Proteomes" id="UP001295423">
    <property type="component" value="Unassembled WGS sequence"/>
</dbReference>
<feature type="compositionally biased region" description="Basic and acidic residues" evidence="1">
    <location>
        <begin position="2127"/>
        <end position="2140"/>
    </location>
</feature>
<feature type="compositionally biased region" description="Basic and acidic residues" evidence="1">
    <location>
        <begin position="1622"/>
        <end position="1631"/>
    </location>
</feature>
<feature type="compositionally biased region" description="Polar residues" evidence="1">
    <location>
        <begin position="1711"/>
        <end position="1728"/>
    </location>
</feature>
<feature type="region of interest" description="Disordered" evidence="1">
    <location>
        <begin position="1"/>
        <end position="47"/>
    </location>
</feature>
<feature type="compositionally biased region" description="Polar residues" evidence="1">
    <location>
        <begin position="13"/>
        <end position="25"/>
    </location>
</feature>
<feature type="region of interest" description="Disordered" evidence="1">
    <location>
        <begin position="2127"/>
        <end position="2154"/>
    </location>
</feature>
<feature type="region of interest" description="Disordered" evidence="1">
    <location>
        <begin position="977"/>
        <end position="999"/>
    </location>
</feature>